<name>A0A9D4Q3H8_RHISA</name>
<evidence type="ECO:0000313" key="1">
    <source>
        <dbReference type="EMBL" id="KAH7963662.1"/>
    </source>
</evidence>
<protein>
    <submittedName>
        <fullName evidence="1">Uncharacterized protein</fullName>
    </submittedName>
</protein>
<gene>
    <name evidence="1" type="ORF">HPB52_022330</name>
</gene>
<proteinExistence type="predicted"/>
<keyword evidence="2" id="KW-1185">Reference proteome</keyword>
<comment type="caution">
    <text evidence="1">The sequence shown here is derived from an EMBL/GenBank/DDBJ whole genome shotgun (WGS) entry which is preliminary data.</text>
</comment>
<accession>A0A9D4Q3H8</accession>
<reference evidence="1" key="1">
    <citation type="journal article" date="2020" name="Cell">
        <title>Large-Scale Comparative Analyses of Tick Genomes Elucidate Their Genetic Diversity and Vector Capacities.</title>
        <authorList>
            <consortium name="Tick Genome and Microbiome Consortium (TIGMIC)"/>
            <person name="Jia N."/>
            <person name="Wang J."/>
            <person name="Shi W."/>
            <person name="Du L."/>
            <person name="Sun Y."/>
            <person name="Zhan W."/>
            <person name="Jiang J.F."/>
            <person name="Wang Q."/>
            <person name="Zhang B."/>
            <person name="Ji P."/>
            <person name="Bell-Sakyi L."/>
            <person name="Cui X.M."/>
            <person name="Yuan T.T."/>
            <person name="Jiang B.G."/>
            <person name="Yang W.F."/>
            <person name="Lam T.T."/>
            <person name="Chang Q.C."/>
            <person name="Ding S.J."/>
            <person name="Wang X.J."/>
            <person name="Zhu J.G."/>
            <person name="Ruan X.D."/>
            <person name="Zhao L."/>
            <person name="Wei J.T."/>
            <person name="Ye R.Z."/>
            <person name="Que T.C."/>
            <person name="Du C.H."/>
            <person name="Zhou Y.H."/>
            <person name="Cheng J.X."/>
            <person name="Dai P.F."/>
            <person name="Guo W.B."/>
            <person name="Han X.H."/>
            <person name="Huang E.J."/>
            <person name="Li L.F."/>
            <person name="Wei W."/>
            <person name="Gao Y.C."/>
            <person name="Liu J.Z."/>
            <person name="Shao H.Z."/>
            <person name="Wang X."/>
            <person name="Wang C.C."/>
            <person name="Yang T.C."/>
            <person name="Huo Q.B."/>
            <person name="Li W."/>
            <person name="Chen H.Y."/>
            <person name="Chen S.E."/>
            <person name="Zhou L.G."/>
            <person name="Ni X.B."/>
            <person name="Tian J.H."/>
            <person name="Sheng Y."/>
            <person name="Liu T."/>
            <person name="Pan Y.S."/>
            <person name="Xia L.Y."/>
            <person name="Li J."/>
            <person name="Zhao F."/>
            <person name="Cao W.C."/>
        </authorList>
    </citation>
    <scope>NUCLEOTIDE SEQUENCE</scope>
    <source>
        <strain evidence="1">Rsan-2018</strain>
    </source>
</reference>
<reference evidence="1" key="2">
    <citation type="submission" date="2021-09" db="EMBL/GenBank/DDBJ databases">
        <authorList>
            <person name="Jia N."/>
            <person name="Wang J."/>
            <person name="Shi W."/>
            <person name="Du L."/>
            <person name="Sun Y."/>
            <person name="Zhan W."/>
            <person name="Jiang J."/>
            <person name="Wang Q."/>
            <person name="Zhang B."/>
            <person name="Ji P."/>
            <person name="Sakyi L.B."/>
            <person name="Cui X."/>
            <person name="Yuan T."/>
            <person name="Jiang B."/>
            <person name="Yang W."/>
            <person name="Lam T.T.-Y."/>
            <person name="Chang Q."/>
            <person name="Ding S."/>
            <person name="Wang X."/>
            <person name="Zhu J."/>
            <person name="Ruan X."/>
            <person name="Zhao L."/>
            <person name="Wei J."/>
            <person name="Que T."/>
            <person name="Du C."/>
            <person name="Cheng J."/>
            <person name="Dai P."/>
            <person name="Han X."/>
            <person name="Huang E."/>
            <person name="Gao Y."/>
            <person name="Liu J."/>
            <person name="Shao H."/>
            <person name="Ye R."/>
            <person name="Li L."/>
            <person name="Wei W."/>
            <person name="Wang X."/>
            <person name="Wang C."/>
            <person name="Huo Q."/>
            <person name="Li W."/>
            <person name="Guo W."/>
            <person name="Chen H."/>
            <person name="Chen S."/>
            <person name="Zhou L."/>
            <person name="Zhou L."/>
            <person name="Ni X."/>
            <person name="Tian J."/>
            <person name="Zhou Y."/>
            <person name="Sheng Y."/>
            <person name="Liu T."/>
            <person name="Pan Y."/>
            <person name="Xia L."/>
            <person name="Li J."/>
            <person name="Zhao F."/>
            <person name="Cao W."/>
        </authorList>
    </citation>
    <scope>NUCLEOTIDE SEQUENCE</scope>
    <source>
        <strain evidence="1">Rsan-2018</strain>
        <tissue evidence="1">Larvae</tissue>
    </source>
</reference>
<dbReference type="EMBL" id="JABSTV010001249">
    <property type="protein sequence ID" value="KAH7963662.1"/>
    <property type="molecule type" value="Genomic_DNA"/>
</dbReference>
<evidence type="ECO:0000313" key="2">
    <source>
        <dbReference type="Proteomes" id="UP000821837"/>
    </source>
</evidence>
<dbReference type="AlphaFoldDB" id="A0A9D4Q3H8"/>
<organism evidence="1 2">
    <name type="scientific">Rhipicephalus sanguineus</name>
    <name type="common">Brown dog tick</name>
    <name type="synonym">Ixodes sanguineus</name>
    <dbReference type="NCBI Taxonomy" id="34632"/>
    <lineage>
        <taxon>Eukaryota</taxon>
        <taxon>Metazoa</taxon>
        <taxon>Ecdysozoa</taxon>
        <taxon>Arthropoda</taxon>
        <taxon>Chelicerata</taxon>
        <taxon>Arachnida</taxon>
        <taxon>Acari</taxon>
        <taxon>Parasitiformes</taxon>
        <taxon>Ixodida</taxon>
        <taxon>Ixodoidea</taxon>
        <taxon>Ixodidae</taxon>
        <taxon>Rhipicephalinae</taxon>
        <taxon>Rhipicephalus</taxon>
        <taxon>Rhipicephalus</taxon>
    </lineage>
</organism>
<dbReference type="Proteomes" id="UP000821837">
    <property type="component" value="Chromosome 3"/>
</dbReference>
<sequence>MRAFPAAPPHVHNDAQKEVFATAPSGFRVRRQAALLTRPGLPSTFQREAAVGISDSQAAARGFTCGHISWQAARIVPASYGGRDGGDFRGTMASTSSSRHFKTENATFFLLWTPADTSVPLADNQASHTATRDLTP</sequence>